<dbReference type="EMBL" id="JACRDE010000155">
    <property type="protein sequence ID" value="MBI5248910.1"/>
    <property type="molecule type" value="Genomic_DNA"/>
</dbReference>
<dbReference type="SUPFAM" id="SSF51735">
    <property type="entry name" value="NAD(P)-binding Rossmann-fold domains"/>
    <property type="match status" value="1"/>
</dbReference>
<comment type="similarity">
    <text evidence="2">Belongs to the NAD(P)-dependent epimerase/dehydratase family.</text>
</comment>
<comment type="pathway">
    <text evidence="1">Carbohydrate metabolism; galactose metabolism.</text>
</comment>
<reference evidence="7" key="1">
    <citation type="submission" date="2020-07" db="EMBL/GenBank/DDBJ databases">
        <title>Huge and variable diversity of episymbiotic CPR bacteria and DPANN archaea in groundwater ecosystems.</title>
        <authorList>
            <person name="He C.Y."/>
            <person name="Keren R."/>
            <person name="Whittaker M."/>
            <person name="Farag I.F."/>
            <person name="Doudna J."/>
            <person name="Cate J.H.D."/>
            <person name="Banfield J.F."/>
        </authorList>
    </citation>
    <scope>NUCLEOTIDE SEQUENCE</scope>
    <source>
        <strain evidence="7">NC_groundwater_1664_Pr3_B-0.1um_52_9</strain>
    </source>
</reference>
<dbReference type="Gene3D" id="3.40.50.720">
    <property type="entry name" value="NAD(P)-binding Rossmann-like Domain"/>
    <property type="match status" value="1"/>
</dbReference>
<dbReference type="Pfam" id="PF01370">
    <property type="entry name" value="Epimerase"/>
    <property type="match status" value="1"/>
</dbReference>
<accession>A0A9D6Z2M2</accession>
<evidence type="ECO:0000256" key="3">
    <source>
        <dbReference type="ARBA" id="ARBA00018569"/>
    </source>
</evidence>
<evidence type="ECO:0000313" key="7">
    <source>
        <dbReference type="EMBL" id="MBI5248910.1"/>
    </source>
</evidence>
<evidence type="ECO:0000256" key="4">
    <source>
        <dbReference type="ARBA" id="ARBA00031367"/>
    </source>
</evidence>
<evidence type="ECO:0000313" key="8">
    <source>
        <dbReference type="Proteomes" id="UP000807825"/>
    </source>
</evidence>
<dbReference type="InterPro" id="IPR036291">
    <property type="entry name" value="NAD(P)-bd_dom_sf"/>
</dbReference>
<sequence>MSGKTKVLVLGGCGFIGSHVVDALLGRGYTVTIFDKDKVDTANVAHVLSQVQLIQGDFSNRKNVEEMIGDHDHIVHLIGTTLPQTSTEHPAYDVESNVIPTLNLLDAAKRSRVKRLVFASSGGTIYGVPRRLPISEDHPTNPVSAYGISKLMIEKYLQLYAYHHAIDAVSLRVSNPYGERQSPLAAQGAVAVFVWKALNRESITIWGDGQIIRDFIYIGDVVDMFVQAIEQDNQETRVFNVGSGAGTSLNDLLQIIERVIGRKPTITYTKGRKVDIPANVLDVGRARQVYDWQPKVAMEDGIARVAAFMNRSR</sequence>
<dbReference type="AlphaFoldDB" id="A0A9D6Z2M2"/>
<evidence type="ECO:0000256" key="1">
    <source>
        <dbReference type="ARBA" id="ARBA00004947"/>
    </source>
</evidence>
<evidence type="ECO:0000256" key="2">
    <source>
        <dbReference type="ARBA" id="ARBA00007637"/>
    </source>
</evidence>
<name>A0A9D6Z2M2_9BACT</name>
<dbReference type="PANTHER" id="PTHR43725:SF53">
    <property type="entry name" value="UDP-ARABINOSE 4-EPIMERASE 1"/>
    <property type="match status" value="1"/>
</dbReference>
<evidence type="ECO:0000259" key="6">
    <source>
        <dbReference type="Pfam" id="PF01370"/>
    </source>
</evidence>
<proteinExistence type="inferred from homology"/>
<organism evidence="7 8">
    <name type="scientific">Desulfomonile tiedjei</name>
    <dbReference type="NCBI Taxonomy" id="2358"/>
    <lineage>
        <taxon>Bacteria</taxon>
        <taxon>Pseudomonadati</taxon>
        <taxon>Thermodesulfobacteriota</taxon>
        <taxon>Desulfomonilia</taxon>
        <taxon>Desulfomonilales</taxon>
        <taxon>Desulfomonilaceae</taxon>
        <taxon>Desulfomonile</taxon>
    </lineage>
</organism>
<dbReference type="Gene3D" id="3.90.25.10">
    <property type="entry name" value="UDP-galactose 4-epimerase, domain 1"/>
    <property type="match status" value="1"/>
</dbReference>
<dbReference type="PRINTS" id="PR01713">
    <property type="entry name" value="NUCEPIMERASE"/>
</dbReference>
<comment type="caution">
    <text evidence="7">The sequence shown here is derived from an EMBL/GenBank/DDBJ whole genome shotgun (WGS) entry which is preliminary data.</text>
</comment>
<gene>
    <name evidence="7" type="ORF">HY912_05395</name>
</gene>
<dbReference type="Proteomes" id="UP000807825">
    <property type="component" value="Unassembled WGS sequence"/>
</dbReference>
<protein>
    <recommendedName>
        <fullName evidence="3">UDP-glucose 4-epimerase</fullName>
    </recommendedName>
    <alternativeName>
        <fullName evidence="5">Galactowaldenase</fullName>
    </alternativeName>
    <alternativeName>
        <fullName evidence="4">UDP-galactose 4-epimerase</fullName>
    </alternativeName>
</protein>
<dbReference type="InterPro" id="IPR001509">
    <property type="entry name" value="Epimerase_deHydtase"/>
</dbReference>
<evidence type="ECO:0000256" key="5">
    <source>
        <dbReference type="ARBA" id="ARBA00033067"/>
    </source>
</evidence>
<dbReference type="PANTHER" id="PTHR43725">
    <property type="entry name" value="UDP-GLUCOSE 4-EPIMERASE"/>
    <property type="match status" value="1"/>
</dbReference>
<feature type="domain" description="NAD-dependent epimerase/dehydratase" evidence="6">
    <location>
        <begin position="7"/>
        <end position="242"/>
    </location>
</feature>